<evidence type="ECO:0000259" key="2">
    <source>
        <dbReference type="PROSITE" id="PS50010"/>
    </source>
</evidence>
<dbReference type="CDD" id="cd17733">
    <property type="entry name" value="BRCT_Ect2_rpt1"/>
    <property type="match status" value="1"/>
</dbReference>
<dbReference type="InterPro" id="IPR049396">
    <property type="entry name" value="ECT2_BRCT0"/>
</dbReference>
<dbReference type="Pfam" id="PF12738">
    <property type="entry name" value="PTCB-BRCT"/>
    <property type="match status" value="1"/>
</dbReference>
<dbReference type="PROSITE" id="PS50010">
    <property type="entry name" value="DH_2"/>
    <property type="match status" value="1"/>
</dbReference>
<dbReference type="Gene3D" id="1.20.900.10">
    <property type="entry name" value="Dbl homology (DH) domain"/>
    <property type="match status" value="1"/>
</dbReference>
<dbReference type="SMART" id="SM00325">
    <property type="entry name" value="RhoGEF"/>
    <property type="match status" value="1"/>
</dbReference>
<dbReference type="Pfam" id="PF00533">
    <property type="entry name" value="BRCT"/>
    <property type="match status" value="1"/>
</dbReference>
<dbReference type="InterPro" id="IPR001331">
    <property type="entry name" value="GDS_CDC24_CS"/>
</dbReference>
<dbReference type="PROSITE" id="PS50172">
    <property type="entry name" value="BRCT"/>
    <property type="match status" value="2"/>
</dbReference>
<dbReference type="SUPFAM" id="SSF52113">
    <property type="entry name" value="BRCT domain"/>
    <property type="match status" value="2"/>
</dbReference>
<dbReference type="InterPro" id="IPR036420">
    <property type="entry name" value="BRCT_dom_sf"/>
</dbReference>
<sequence>MAARQVLEPVKEDDDRELRIVLVGNDCASNKELLHTAKKLSPIAVETSGDGLEFVQAASAQETLFVLSDFEGEVYHKLHRAEARIIGPPVILSCKRDNQVLPYSTRPLYCTSMQRVVVCFTGFKQRDQLCHLVDLVHHMGGSVRKDMTPKVTHLVANCTGGDKYKYAMTMGMPIMSEEWVHQLWEQRDNLDIASDSEAMMLYKVKPFFQCRLSFLGFSPEEQKHMEDLTIENGGTYTSVGSEEATHLVVDEHAVKELPPGLHIPELIVRGEWFWGCIQMAACAEEGLYLYQRAPEPQRVASSSSLGSRSRKRKRLKQLAAEGELDSPFNVIKRRSSEQISGISISPNSFLDASRTPDKSDMSENMENTENRQQAPPAKLSKRQQVVMELLHTETNYVTILYTIIHTFKEQIEKPDQYNGAILALQDIKTIFGNIPPIYDIHRKLKEDLARLVENWSEDASVGEIIIKHADALTKAYPNFVNYFENTKETIIKCDQSNPRFHAFLKVCLTKPECGRQTLQELLIRPVQRLPSMILLLGDILKNTPAPHADKGKLEEAIECLKNVLTHINEDKRKTEGQMVMFDIVNDIDNCPATLLSSHRTFLTRIDVVELSDTLVRRGEPLSIFVFSDSMEICKRRNKVLASSKSLTPHKTPQKAFKHLEVIPMTSVKRVLDFQETDDCMCAFAVIYRDKGQANEKLLSFMLDSVDVRKGDMLTSLCKTIANAVCRTDFESFLAQVKGEELHVNTRELSRLSKAAKIGKRVSRAFSISRTPMKLKRAVSHVFSPFMRDGPGDLQGRRLASTFDLTKNGSKIHLIFTRFTSANCKLLSCRNHPHLECLILRTATASAWVHILYRRRVHQCSFQLLPVTGAPPSLPPLDRDLPANTFENGDSNNSQTTTCDCLSFYRVTLTAVFTKYCFDQVSDAWKEKLRLSVIFHSVSCADMPVRTEVCTGLITWEKQHYTMGWISCVGIFHFCSSNFPESCGNVSVVCPVD</sequence>
<evidence type="ECO:0000256" key="1">
    <source>
        <dbReference type="SAM" id="MobiDB-lite"/>
    </source>
</evidence>
<evidence type="ECO:0000259" key="3">
    <source>
        <dbReference type="PROSITE" id="PS50172"/>
    </source>
</evidence>
<name>A0ABD0LI61_9CAEN</name>
<feature type="compositionally biased region" description="Polar residues" evidence="1">
    <location>
        <begin position="362"/>
        <end position="373"/>
    </location>
</feature>
<dbReference type="CDD" id="cd00160">
    <property type="entry name" value="RhoGEF"/>
    <property type="match status" value="1"/>
</dbReference>
<dbReference type="InterPro" id="IPR026817">
    <property type="entry name" value="Ect2"/>
</dbReference>
<dbReference type="PROSITE" id="PS00741">
    <property type="entry name" value="DH_1"/>
    <property type="match status" value="1"/>
</dbReference>
<protein>
    <recommendedName>
        <fullName evidence="6">Protein ECT2</fullName>
    </recommendedName>
</protein>
<evidence type="ECO:0000313" key="4">
    <source>
        <dbReference type="EMBL" id="KAK7499196.1"/>
    </source>
</evidence>
<organism evidence="4 5">
    <name type="scientific">Batillaria attramentaria</name>
    <dbReference type="NCBI Taxonomy" id="370345"/>
    <lineage>
        <taxon>Eukaryota</taxon>
        <taxon>Metazoa</taxon>
        <taxon>Spiralia</taxon>
        <taxon>Lophotrochozoa</taxon>
        <taxon>Mollusca</taxon>
        <taxon>Gastropoda</taxon>
        <taxon>Caenogastropoda</taxon>
        <taxon>Sorbeoconcha</taxon>
        <taxon>Cerithioidea</taxon>
        <taxon>Batillariidae</taxon>
        <taxon>Batillaria</taxon>
    </lineage>
</organism>
<dbReference type="SMART" id="SM00292">
    <property type="entry name" value="BRCT"/>
    <property type="match status" value="2"/>
</dbReference>
<accession>A0ABD0LI61</accession>
<dbReference type="PANTHER" id="PTHR16777">
    <property type="entry name" value="PROTEIN ECT2"/>
    <property type="match status" value="1"/>
</dbReference>
<dbReference type="Proteomes" id="UP001519460">
    <property type="component" value="Unassembled WGS sequence"/>
</dbReference>
<dbReference type="AlphaFoldDB" id="A0ABD0LI61"/>
<dbReference type="Pfam" id="PF00621">
    <property type="entry name" value="RhoGEF"/>
    <property type="match status" value="1"/>
</dbReference>
<gene>
    <name evidence="4" type="ORF">BaRGS_00009456</name>
</gene>
<dbReference type="InterPro" id="IPR001357">
    <property type="entry name" value="BRCT_dom"/>
</dbReference>
<dbReference type="SUPFAM" id="SSF48065">
    <property type="entry name" value="DBL homology domain (DH-domain)"/>
    <property type="match status" value="1"/>
</dbReference>
<dbReference type="InterPro" id="IPR049395">
    <property type="entry name" value="ECT2_PH"/>
</dbReference>
<dbReference type="Pfam" id="PF21243">
    <property type="entry name" value="ECT2_BRCT0"/>
    <property type="match status" value="1"/>
</dbReference>
<reference evidence="4 5" key="1">
    <citation type="journal article" date="2023" name="Sci. Data">
        <title>Genome assembly of the Korean intertidal mud-creeper Batillaria attramentaria.</title>
        <authorList>
            <person name="Patra A.K."/>
            <person name="Ho P.T."/>
            <person name="Jun S."/>
            <person name="Lee S.J."/>
            <person name="Kim Y."/>
            <person name="Won Y.J."/>
        </authorList>
    </citation>
    <scope>NUCLEOTIDE SEQUENCE [LARGE SCALE GENOMIC DNA]</scope>
    <source>
        <strain evidence="4">Wonlab-2016</strain>
    </source>
</reference>
<proteinExistence type="predicted"/>
<feature type="domain" description="BRCT" evidence="3">
    <location>
        <begin position="113"/>
        <end position="182"/>
    </location>
</feature>
<dbReference type="PANTHER" id="PTHR16777:SF2">
    <property type="entry name" value="PROTEIN ECT2"/>
    <property type="match status" value="1"/>
</dbReference>
<feature type="domain" description="DH" evidence="2">
    <location>
        <begin position="381"/>
        <end position="570"/>
    </location>
</feature>
<comment type="caution">
    <text evidence="4">The sequence shown here is derived from an EMBL/GenBank/DDBJ whole genome shotgun (WGS) entry which is preliminary data.</text>
</comment>
<dbReference type="EMBL" id="JACVVK020000045">
    <property type="protein sequence ID" value="KAK7499196.1"/>
    <property type="molecule type" value="Genomic_DNA"/>
</dbReference>
<dbReference type="InterPro" id="IPR035899">
    <property type="entry name" value="DBL_dom_sf"/>
</dbReference>
<feature type="domain" description="BRCT" evidence="3">
    <location>
        <begin position="202"/>
        <end position="290"/>
    </location>
</feature>
<feature type="region of interest" description="Disordered" evidence="1">
    <location>
        <begin position="344"/>
        <end position="379"/>
    </location>
</feature>
<dbReference type="CDD" id="cd17732">
    <property type="entry name" value="BRCT_Ect2_rpt2"/>
    <property type="match status" value="1"/>
</dbReference>
<dbReference type="CDD" id="cd01229">
    <property type="entry name" value="PH_Ect2"/>
    <property type="match status" value="1"/>
</dbReference>
<dbReference type="Pfam" id="PF21242">
    <property type="entry name" value="ECT2_PH"/>
    <property type="match status" value="1"/>
</dbReference>
<evidence type="ECO:0008006" key="6">
    <source>
        <dbReference type="Google" id="ProtNLM"/>
    </source>
</evidence>
<evidence type="ECO:0000313" key="5">
    <source>
        <dbReference type="Proteomes" id="UP001519460"/>
    </source>
</evidence>
<dbReference type="InterPro" id="IPR000219">
    <property type="entry name" value="DH_dom"/>
</dbReference>
<dbReference type="Gene3D" id="3.40.50.10190">
    <property type="entry name" value="BRCT domain"/>
    <property type="match status" value="3"/>
</dbReference>
<keyword evidence="5" id="KW-1185">Reference proteome</keyword>